<accession>A0ACB7J4J6</accession>
<gene>
    <name evidence="1" type="ORF">CCMSSC00406_0002997</name>
</gene>
<keyword evidence="2" id="KW-1185">Reference proteome</keyword>
<comment type="caution">
    <text evidence="1">The sequence shown here is derived from an EMBL/GenBank/DDBJ whole genome shotgun (WGS) entry which is preliminary data.</text>
</comment>
<organism evidence="1 2">
    <name type="scientific">Pleurotus cornucopiae</name>
    <name type="common">Cornucopia mushroom</name>
    <dbReference type="NCBI Taxonomy" id="5321"/>
    <lineage>
        <taxon>Eukaryota</taxon>
        <taxon>Fungi</taxon>
        <taxon>Dikarya</taxon>
        <taxon>Basidiomycota</taxon>
        <taxon>Agaricomycotina</taxon>
        <taxon>Agaricomycetes</taxon>
        <taxon>Agaricomycetidae</taxon>
        <taxon>Agaricales</taxon>
        <taxon>Pleurotineae</taxon>
        <taxon>Pleurotaceae</taxon>
        <taxon>Pleurotus</taxon>
    </lineage>
</organism>
<dbReference type="EMBL" id="WQMT02000002">
    <property type="protein sequence ID" value="KAG9225494.1"/>
    <property type="molecule type" value="Genomic_DNA"/>
</dbReference>
<evidence type="ECO:0000313" key="1">
    <source>
        <dbReference type="EMBL" id="KAG9225494.1"/>
    </source>
</evidence>
<dbReference type="Proteomes" id="UP000824881">
    <property type="component" value="Unassembled WGS sequence"/>
</dbReference>
<proteinExistence type="predicted"/>
<reference evidence="1 2" key="1">
    <citation type="journal article" date="2021" name="Appl. Environ. Microbiol.">
        <title>Genetic linkage and physical mapping for an oyster mushroom Pleurotus cornucopiae and QTL analysis for the trait cap color.</title>
        <authorList>
            <person name="Zhang Y."/>
            <person name="Gao W."/>
            <person name="Sonnenberg A."/>
            <person name="Chen Q."/>
            <person name="Zhang J."/>
            <person name="Huang C."/>
        </authorList>
    </citation>
    <scope>NUCLEOTIDE SEQUENCE [LARGE SCALE GENOMIC DNA]</scope>
    <source>
        <strain evidence="1">CCMSSC00406</strain>
    </source>
</reference>
<sequence>MAAPISSVDGIGIANLPNQKHKIVAKRGAHFTMMVVGESGLGKTTLINTLFSTELSPPKNYNRRHHKQLDKLTEVDIIKAELEEKQFKVKLTVIDTPGFGDYVNNRDSWSPIVEFIDDQHEAYMRQEQQPERREKIDLRVHACVYFIRATGHTLKPLDIEIMKRLGTRVNLIPVIAKADTLTQNDLFLFKQRIREVIAAQGIRIYTPPLDNDDAQSVEHARILTDAIPFSIIGSTEDVKTLDGRIVKGREYLWGVAEVENENHCDFKKLRSLLIRTHMLDLISTTEELHYENYRQQQMETRKFGEPKVKKLDNPKFKEEEEQLRKRFTEQVKAEEARFRQWEQHLIAERDRLNKDLEMAHSAIKQLEAELDNLQPVNCLTVEGFGRTAWNWKLITCIEVSSFASELKQAPTYFDASSSGLFMLFRATPACRKASASSKVWLARQSRDPFVRERLADPAAYRSRSAFKLLEIDQNHGSFLSQPHVRSVVDLGAAPGGWSQVVAGKLGWSSTPVNDAPSAGSTQDIDAEEELRPLDGFDAGKDDTSRRMLLHDVDTGKLPRRWKRKDNKKRVPKRASDAALDFYDPLNVEDTQSVGRGTIIAVDLLTIPHIQGVHTLKLDFLSPEAEASIEGLLRSGDGKVDVVLSDMAANMTGNTTRDTERSLEICDAVLEFTKRNMRSAESIGNRKGGVLLYVFDLFYRHGIRYDPC</sequence>
<name>A0ACB7J4J6_PLECO</name>
<protein>
    <submittedName>
        <fullName evidence="1">Uncharacterized protein</fullName>
    </submittedName>
</protein>
<evidence type="ECO:0000313" key="2">
    <source>
        <dbReference type="Proteomes" id="UP000824881"/>
    </source>
</evidence>